<dbReference type="AlphaFoldDB" id="A0A7V5NYW1"/>
<reference evidence="2" key="1">
    <citation type="journal article" date="2020" name="mSystems">
        <title>Genome- and Community-Level Interaction Insights into Carbon Utilization and Element Cycling Functions of Hydrothermarchaeota in Hydrothermal Sediment.</title>
        <authorList>
            <person name="Zhou Z."/>
            <person name="Liu Y."/>
            <person name="Xu W."/>
            <person name="Pan J."/>
            <person name="Luo Z.H."/>
            <person name="Li M."/>
        </authorList>
    </citation>
    <scope>NUCLEOTIDE SEQUENCE [LARGE SCALE GENOMIC DNA]</scope>
    <source>
        <strain evidence="2">HyVt-533</strain>
    </source>
</reference>
<dbReference type="EMBL" id="DROK01000077">
    <property type="protein sequence ID" value="HHI96733.1"/>
    <property type="molecule type" value="Genomic_DNA"/>
</dbReference>
<dbReference type="Proteomes" id="UP000886101">
    <property type="component" value="Unassembled WGS sequence"/>
</dbReference>
<comment type="caution">
    <text evidence="2">The sequence shown here is derived from an EMBL/GenBank/DDBJ whole genome shotgun (WGS) entry which is preliminary data.</text>
</comment>
<evidence type="ECO:0000313" key="2">
    <source>
        <dbReference type="EMBL" id="HHI96733.1"/>
    </source>
</evidence>
<organism evidence="2">
    <name type="scientific">Thermodesulfatator atlanticus</name>
    <dbReference type="NCBI Taxonomy" id="501497"/>
    <lineage>
        <taxon>Bacteria</taxon>
        <taxon>Pseudomonadati</taxon>
        <taxon>Thermodesulfobacteriota</taxon>
        <taxon>Thermodesulfobacteria</taxon>
        <taxon>Thermodesulfobacteriales</taxon>
        <taxon>Thermodesulfatatoraceae</taxon>
        <taxon>Thermodesulfatator</taxon>
    </lineage>
</organism>
<dbReference type="InterPro" id="IPR029464">
    <property type="entry name" value="HSDR_N"/>
</dbReference>
<gene>
    <name evidence="2" type="ORF">ENJ96_02675</name>
</gene>
<evidence type="ECO:0000259" key="1">
    <source>
        <dbReference type="Pfam" id="PF13588"/>
    </source>
</evidence>
<proteinExistence type="predicted"/>
<name>A0A7V5NYW1_9BACT</name>
<protein>
    <recommendedName>
        <fullName evidence="1">Type I restriction enzyme R protein N-terminal domain-containing protein</fullName>
    </recommendedName>
</protein>
<feature type="domain" description="Type I restriction enzyme R protein N-terminal" evidence="1">
    <location>
        <begin position="27"/>
        <end position="135"/>
    </location>
</feature>
<accession>A0A7V5NYW1</accession>
<dbReference type="Pfam" id="PF13588">
    <property type="entry name" value="HSDR_N_2"/>
    <property type="match status" value="1"/>
</dbReference>
<sequence>MSEECLVTCQCEQGVCECQADVFAKERQEIVRYLIENKGYRPEEIKLLVPIIVEIPGKRLYTKADIVVELEGRPALCLRLNEGSVVSRERGTIAAARLLNPTAPPPICVQTNGQEYSVLDTYTKKTLGQSLADLPTREEMIKILKEKKPRPLSEKQLEAEKKILFFYDGIG</sequence>